<evidence type="ECO:0000256" key="6">
    <source>
        <dbReference type="PIRSR" id="PIRSR602081-2"/>
    </source>
</evidence>
<dbReference type="OrthoDB" id="435881at2759"/>
<dbReference type="InterPro" id="IPR002081">
    <property type="entry name" value="Cryptochrome/DNA_photolyase_1"/>
</dbReference>
<dbReference type="GO" id="GO:0019104">
    <property type="term" value="F:DNA N-glycosylase activity"/>
    <property type="evidence" value="ECO:0007669"/>
    <property type="project" value="InterPro"/>
</dbReference>
<evidence type="ECO:0000256" key="2">
    <source>
        <dbReference type="ARBA" id="ARBA00022630"/>
    </source>
</evidence>
<keyword evidence="12" id="KW-1185">Reference proteome</keyword>
<dbReference type="PROSITE" id="PS51068">
    <property type="entry name" value="FPG_CAT"/>
    <property type="match status" value="1"/>
</dbReference>
<evidence type="ECO:0000256" key="7">
    <source>
        <dbReference type="RuleBase" id="RU367151"/>
    </source>
</evidence>
<evidence type="ECO:0000259" key="9">
    <source>
        <dbReference type="PROSITE" id="PS51068"/>
    </source>
</evidence>
<feature type="binding site" evidence="5">
    <location>
        <begin position="298"/>
        <end position="302"/>
    </location>
    <ligand>
        <name>FAD</name>
        <dbReference type="ChEBI" id="CHEBI:57692"/>
    </ligand>
</feature>
<keyword evidence="4 7" id="KW-0157">Chromophore</keyword>
<keyword evidence="3 5" id="KW-0274">FAD</keyword>
<dbReference type="PROSITE" id="PS51645">
    <property type="entry name" value="PHR_CRY_ALPHA_BETA"/>
    <property type="match status" value="1"/>
</dbReference>
<evidence type="ECO:0000259" key="10">
    <source>
        <dbReference type="PROSITE" id="PS51645"/>
    </source>
</evidence>
<dbReference type="InterPro" id="IPR036155">
    <property type="entry name" value="Crypto/Photolyase_N_sf"/>
</dbReference>
<feature type="compositionally biased region" description="Low complexity" evidence="8">
    <location>
        <begin position="580"/>
        <end position="589"/>
    </location>
</feature>
<name>A0A0A1TM55_9HYPO</name>
<dbReference type="InterPro" id="IPR005101">
    <property type="entry name" value="Cryptochr/Photolyase_FAD-bd"/>
</dbReference>
<proteinExistence type="inferred from homology"/>
<comment type="cofactor">
    <cofactor evidence="5 7">
        <name>FAD</name>
        <dbReference type="ChEBI" id="CHEBI:57692"/>
    </cofactor>
    <text evidence="5 7">Binds 1 FAD per subunit.</text>
</comment>
<evidence type="ECO:0000256" key="3">
    <source>
        <dbReference type="ARBA" id="ARBA00022827"/>
    </source>
</evidence>
<evidence type="ECO:0000256" key="1">
    <source>
        <dbReference type="ARBA" id="ARBA00005862"/>
    </source>
</evidence>
<dbReference type="SUPFAM" id="SSF48173">
    <property type="entry name" value="Cryptochrome/photolyase FAD-binding domain"/>
    <property type="match status" value="1"/>
</dbReference>
<feature type="domain" description="Formamidopyrimidine-DNA glycosylase catalytic" evidence="9">
    <location>
        <begin position="178"/>
        <end position="337"/>
    </location>
</feature>
<dbReference type="InterPro" id="IPR014729">
    <property type="entry name" value="Rossmann-like_a/b/a_fold"/>
</dbReference>
<dbReference type="Proteomes" id="UP000039046">
    <property type="component" value="Unassembled WGS sequence"/>
</dbReference>
<dbReference type="Gene3D" id="3.40.50.620">
    <property type="entry name" value="HUPs"/>
    <property type="match status" value="1"/>
</dbReference>
<feature type="compositionally biased region" description="Basic residues" evidence="8">
    <location>
        <begin position="563"/>
        <end position="576"/>
    </location>
</feature>
<comment type="similarity">
    <text evidence="1 7">Belongs to the DNA photolyase class-1 family.</text>
</comment>
<feature type="domain" description="Photolyase/cryptochrome alpha/beta" evidence="10">
    <location>
        <begin position="5"/>
        <end position="165"/>
    </location>
</feature>
<dbReference type="STRING" id="1531966.A0A0A1TM55"/>
<evidence type="ECO:0000313" key="12">
    <source>
        <dbReference type="Proteomes" id="UP000039046"/>
    </source>
</evidence>
<feature type="site" description="Electron transfer via tryptophanyl radical" evidence="6">
    <location>
        <position position="453"/>
    </location>
</feature>
<dbReference type="InterPro" id="IPR036134">
    <property type="entry name" value="Crypto/Photolyase_FAD-like_sf"/>
</dbReference>
<dbReference type="InterPro" id="IPR006050">
    <property type="entry name" value="DNA_photolyase_N"/>
</dbReference>
<comment type="function">
    <text evidence="7">May have a photoreceptor function.</text>
</comment>
<evidence type="ECO:0000256" key="4">
    <source>
        <dbReference type="ARBA" id="ARBA00022991"/>
    </source>
</evidence>
<protein>
    <recommendedName>
        <fullName evidence="7">Cryptochrome DASH</fullName>
    </recommendedName>
</protein>
<dbReference type="SUPFAM" id="SSF52425">
    <property type="entry name" value="Cryptochrome/photolyase, N-terminal domain"/>
    <property type="match status" value="1"/>
</dbReference>
<feature type="region of interest" description="Disordered" evidence="8">
    <location>
        <begin position="562"/>
        <end position="589"/>
    </location>
</feature>
<evidence type="ECO:0000256" key="5">
    <source>
        <dbReference type="PIRSR" id="PIRSR602081-1"/>
    </source>
</evidence>
<dbReference type="InterPro" id="IPR012319">
    <property type="entry name" value="FPG_cat"/>
</dbReference>
<feature type="site" description="Electron transfer via tryptophanyl radical" evidence="6">
    <location>
        <position position="384"/>
    </location>
</feature>
<dbReference type="PANTHER" id="PTHR11455">
    <property type="entry name" value="CRYPTOCHROME"/>
    <property type="match status" value="1"/>
</dbReference>
<dbReference type="PRINTS" id="PR00147">
    <property type="entry name" value="DNAPHOTLYASE"/>
</dbReference>
<dbReference type="AlphaFoldDB" id="A0A0A1TM55"/>
<dbReference type="GO" id="GO:0000719">
    <property type="term" value="P:photoreactive repair"/>
    <property type="evidence" value="ECO:0007669"/>
    <property type="project" value="TreeGrafter"/>
</dbReference>
<dbReference type="InterPro" id="IPR014133">
    <property type="entry name" value="Cry_DASH"/>
</dbReference>
<organism evidence="11 12">
    <name type="scientific">[Torrubiella] hemipterigena</name>
    <dbReference type="NCBI Taxonomy" id="1531966"/>
    <lineage>
        <taxon>Eukaryota</taxon>
        <taxon>Fungi</taxon>
        <taxon>Dikarya</taxon>
        <taxon>Ascomycota</taxon>
        <taxon>Pezizomycotina</taxon>
        <taxon>Sordariomycetes</taxon>
        <taxon>Hypocreomycetidae</taxon>
        <taxon>Hypocreales</taxon>
        <taxon>Clavicipitaceae</taxon>
        <taxon>Clavicipitaceae incertae sedis</taxon>
        <taxon>'Torrubiella' clade</taxon>
    </lineage>
</organism>
<comment type="cofactor">
    <cofactor evidence="7">
        <name>(6R)-5,10-methylene-5,6,7,8-tetrahydrofolate</name>
        <dbReference type="ChEBI" id="CHEBI:15636"/>
    </cofactor>
    <text evidence="7">Binds 1 5,10-methenyltetrahydrofolate (MTHF) per subunit.</text>
</comment>
<dbReference type="GO" id="GO:0008270">
    <property type="term" value="F:zinc ion binding"/>
    <property type="evidence" value="ECO:0007669"/>
    <property type="project" value="InterPro"/>
</dbReference>
<evidence type="ECO:0000313" key="11">
    <source>
        <dbReference type="EMBL" id="CEJ91302.1"/>
    </source>
</evidence>
<dbReference type="PANTHER" id="PTHR11455:SF22">
    <property type="entry name" value="CRYPTOCHROME DASH"/>
    <property type="match status" value="1"/>
</dbReference>
<dbReference type="Pfam" id="PF03441">
    <property type="entry name" value="FAD_binding_7"/>
    <property type="match status" value="1"/>
</dbReference>
<dbReference type="GO" id="GO:0071949">
    <property type="term" value="F:FAD binding"/>
    <property type="evidence" value="ECO:0007669"/>
    <property type="project" value="TreeGrafter"/>
</dbReference>
<dbReference type="GO" id="GO:0003684">
    <property type="term" value="F:damaged DNA binding"/>
    <property type="evidence" value="ECO:0007669"/>
    <property type="project" value="TreeGrafter"/>
</dbReference>
<dbReference type="Gene3D" id="1.25.40.80">
    <property type="match status" value="1"/>
</dbReference>
<dbReference type="GO" id="GO:0006284">
    <property type="term" value="P:base-excision repair"/>
    <property type="evidence" value="ECO:0007669"/>
    <property type="project" value="InterPro"/>
</dbReference>
<dbReference type="Pfam" id="PF00875">
    <property type="entry name" value="DNA_photolyase"/>
    <property type="match status" value="1"/>
</dbReference>
<dbReference type="GO" id="GO:0003904">
    <property type="term" value="F:deoxyribodipyrimidine photo-lyase activity"/>
    <property type="evidence" value="ECO:0007669"/>
    <property type="project" value="TreeGrafter"/>
</dbReference>
<evidence type="ECO:0000256" key="8">
    <source>
        <dbReference type="SAM" id="MobiDB-lite"/>
    </source>
</evidence>
<dbReference type="EMBL" id="CDHN01000003">
    <property type="protein sequence ID" value="CEJ91302.1"/>
    <property type="molecule type" value="Genomic_DNA"/>
</dbReference>
<feature type="binding site" evidence="5">
    <location>
        <begin position="466"/>
        <end position="468"/>
    </location>
    <ligand>
        <name>FAD</name>
        <dbReference type="ChEBI" id="CHEBI:57692"/>
    </ligand>
</feature>
<dbReference type="GO" id="GO:0003906">
    <property type="term" value="F:DNA-(apurinic or apyrimidinic site) endonuclease activity"/>
    <property type="evidence" value="ECO:0007669"/>
    <property type="project" value="InterPro"/>
</dbReference>
<gene>
    <name evidence="11" type="ORF">VHEMI07024</name>
</gene>
<keyword evidence="2 5" id="KW-0285">Flavoprotein</keyword>
<reference evidence="11 12" key="1">
    <citation type="journal article" date="2015" name="Genome Announc.">
        <title>Draft Genome Sequence and Gene Annotation of the Entomopathogenic Fungus Verticillium hemipterigenum.</title>
        <authorList>
            <person name="Horn F."/>
            <person name="Habel A."/>
            <person name="Scharf D.H."/>
            <person name="Dworschak J."/>
            <person name="Brakhage A.A."/>
            <person name="Guthke R."/>
            <person name="Hertweck C."/>
            <person name="Linde J."/>
        </authorList>
    </citation>
    <scope>NUCLEOTIDE SEQUENCE [LARGE SCALE GENOMIC DNA]</scope>
</reference>
<feature type="site" description="Electron transfer via tryptophanyl radical" evidence="6">
    <location>
        <position position="476"/>
    </location>
</feature>
<sequence>MPAGKLLIYLLRRDLRVADNPILNQLSNNPDHGFDFLLPLYVFPRKQIELSGFLESGAESPYPPAVSDIGKFWRCGPHRAKFLAEAVWDLKNTLEASNSGLDIRVGEHGDIVRRLIQHFKSTDTPVGAVWMTEEVSVEEIKEQDDVKEACTAAQVDFRLWADEKYFIDDRDTGLETPEELPDVFTTYRKTQEPLRQRPRTCLITSTDKLPSYPKSSSIPRQHSPFETAASLDDLIERLRRPLIYDLDTIPTLPAGTESSHPFLGGEQPAFERLVHLVKSGVMNTYSDTRNALLGTDFSTKLSAYLSFGCITARQIHEELLKLEDGSDDCYKDTAAYGEGENEGTKAVRFELLWRDYMRLCTKKFGHKLFMLSGFRQDAEYNKKWKTPNAKKAETGQDPTPDRVDVILRRFLSGMTGMGLIDAAQRELYLTGYTSNRTRQNVASFFAKHLLLDWRYGAEWYESLLIDYDVSSNWANWQYVSGVGNDPRGDARIFNPVKQAFDYDKEGSYVRAWVPEVSSLDKIENIFQPWTASAEDLEKAALSDSILVTDPLKRIEFTIERKPRSNRRPYTRGRGRGNARGGMQNQGQAQPQAVNFPTGHMAPMPPPNMVPMAGPPAMYSPVPYEASPPYAWNQPAPIQAQWGAGPPMAQPPQTWNGAQLWYGENMMASQVHMGSYRGRGAFGGRGGGPGQNGQRH</sequence>
<feature type="binding site" evidence="5">
    <location>
        <position position="285"/>
    </location>
    <ligand>
        <name>FAD</name>
        <dbReference type="ChEBI" id="CHEBI:57692"/>
    </ligand>
</feature>
<accession>A0A0A1TM55</accession>
<dbReference type="NCBIfam" id="TIGR02765">
    <property type="entry name" value="crypto_DASH"/>
    <property type="match status" value="1"/>
</dbReference>
<dbReference type="Gene3D" id="1.10.579.10">
    <property type="entry name" value="DNA Cyclobutane Dipyrimidine Photolyase, subunit A, domain 3"/>
    <property type="match status" value="1"/>
</dbReference>
<dbReference type="HOGENOM" id="CLU_010348_6_1_1"/>